<accession>A0AAX6G8T5</accession>
<sequence length="194" mass="21618">MLFQADPETDEVYAQMALQPVNKCDKEALLASEMGLKQNKQPTEFFSKTLTASDTSTHGGFSVPRRAAEKIFPPLDFTMQPPAQELVAKDLHNVSWTFRHIYRGQPKRHLLTTGWSAFISTKRLLAGDSVLFIRDEKSQLLLGITRANRQPPALSSSVLSSDRMHIGILAAAADAAAKNSRFSIFYIPRLDEGR</sequence>
<comment type="subcellular location">
    <subcellularLocation>
        <location evidence="2">Nucleus</location>
    </subcellularLocation>
</comment>
<dbReference type="SMART" id="SM01019">
    <property type="entry name" value="B3"/>
    <property type="match status" value="1"/>
</dbReference>
<comment type="similarity">
    <text evidence="3">Belongs to the ARF family.</text>
</comment>
<reference evidence="10" key="1">
    <citation type="journal article" date="2023" name="GigaByte">
        <title>Genome assembly of the bearded iris, Iris pallida Lam.</title>
        <authorList>
            <person name="Bruccoleri R.E."/>
            <person name="Oakeley E.J."/>
            <person name="Faust A.M.E."/>
            <person name="Altorfer M."/>
            <person name="Dessus-Babus S."/>
            <person name="Burckhardt D."/>
            <person name="Oertli M."/>
            <person name="Naumann U."/>
            <person name="Petersen F."/>
            <person name="Wong J."/>
        </authorList>
    </citation>
    <scope>NUCLEOTIDE SEQUENCE</scope>
    <source>
        <strain evidence="10">GSM-AAB239-AS_SAM_17_03QT</strain>
    </source>
</reference>
<comment type="caution">
    <text evidence="10">The sequence shown here is derived from an EMBL/GenBank/DDBJ whole genome shotgun (WGS) entry which is preliminary data.</text>
</comment>
<dbReference type="AlphaFoldDB" id="A0AAX6G8T5"/>
<proteinExistence type="inferred from homology"/>
<dbReference type="InterPro" id="IPR015300">
    <property type="entry name" value="DNA-bd_pseudobarrel_sf"/>
</dbReference>
<evidence type="ECO:0000256" key="1">
    <source>
        <dbReference type="ARBA" id="ARBA00003182"/>
    </source>
</evidence>
<evidence type="ECO:0000256" key="3">
    <source>
        <dbReference type="ARBA" id="ARBA00007853"/>
    </source>
</evidence>
<dbReference type="Proteomes" id="UP001140949">
    <property type="component" value="Unassembled WGS sequence"/>
</dbReference>
<evidence type="ECO:0000256" key="5">
    <source>
        <dbReference type="ARBA" id="ARBA00023125"/>
    </source>
</evidence>
<dbReference type="PANTHER" id="PTHR31384:SF21">
    <property type="entry name" value="AUXIN RESPONSE FACTOR 19"/>
    <property type="match status" value="1"/>
</dbReference>
<evidence type="ECO:0000259" key="9">
    <source>
        <dbReference type="PROSITE" id="PS50863"/>
    </source>
</evidence>
<comment type="function">
    <text evidence="1">Auxin response factors (ARFs) are transcriptional factors that bind specifically to the DNA sequence 5'-TGTCTC-3' found in the auxin-responsive promoter elements (AuxREs).</text>
</comment>
<dbReference type="InterPro" id="IPR003340">
    <property type="entry name" value="B3_DNA-bd"/>
</dbReference>
<keyword evidence="11" id="KW-1185">Reference proteome</keyword>
<evidence type="ECO:0000256" key="2">
    <source>
        <dbReference type="ARBA" id="ARBA00004123"/>
    </source>
</evidence>
<dbReference type="GO" id="GO:0006355">
    <property type="term" value="P:regulation of DNA-templated transcription"/>
    <property type="evidence" value="ECO:0007669"/>
    <property type="project" value="InterPro"/>
</dbReference>
<dbReference type="GO" id="GO:0005634">
    <property type="term" value="C:nucleus"/>
    <property type="evidence" value="ECO:0007669"/>
    <property type="project" value="UniProtKB-SubCell"/>
</dbReference>
<feature type="domain" description="TF-B3" evidence="9">
    <location>
        <begin position="46"/>
        <end position="148"/>
    </location>
</feature>
<dbReference type="GO" id="GO:0009734">
    <property type="term" value="P:auxin-activated signaling pathway"/>
    <property type="evidence" value="ECO:0007669"/>
    <property type="project" value="UniProtKB-KW"/>
</dbReference>
<dbReference type="GO" id="GO:0003677">
    <property type="term" value="F:DNA binding"/>
    <property type="evidence" value="ECO:0007669"/>
    <property type="project" value="UniProtKB-KW"/>
</dbReference>
<evidence type="ECO:0000256" key="8">
    <source>
        <dbReference type="ARBA" id="ARBA00023294"/>
    </source>
</evidence>
<gene>
    <name evidence="10" type="ORF">M6B38_380245</name>
</gene>
<dbReference type="EMBL" id="JANAVB010021799">
    <property type="protein sequence ID" value="KAJ6824767.1"/>
    <property type="molecule type" value="Genomic_DNA"/>
</dbReference>
<keyword evidence="8" id="KW-0927">Auxin signaling pathway</keyword>
<dbReference type="CDD" id="cd10017">
    <property type="entry name" value="B3_DNA"/>
    <property type="match status" value="1"/>
</dbReference>
<dbReference type="Pfam" id="PF02362">
    <property type="entry name" value="B3"/>
    <property type="match status" value="1"/>
</dbReference>
<dbReference type="FunFam" id="2.40.330.10:FF:000001">
    <property type="entry name" value="Auxin response factor"/>
    <property type="match status" value="1"/>
</dbReference>
<keyword evidence="4" id="KW-0805">Transcription regulation</keyword>
<evidence type="ECO:0000256" key="7">
    <source>
        <dbReference type="ARBA" id="ARBA00023242"/>
    </source>
</evidence>
<evidence type="ECO:0000313" key="11">
    <source>
        <dbReference type="Proteomes" id="UP001140949"/>
    </source>
</evidence>
<dbReference type="SUPFAM" id="SSF101936">
    <property type="entry name" value="DNA-binding pseudobarrel domain"/>
    <property type="match status" value="1"/>
</dbReference>
<dbReference type="PROSITE" id="PS50863">
    <property type="entry name" value="B3"/>
    <property type="match status" value="1"/>
</dbReference>
<protein>
    <submittedName>
        <fullName evidence="10">Auxin response factor 16 isoform X1</fullName>
    </submittedName>
</protein>
<keyword evidence="6" id="KW-0804">Transcription</keyword>
<keyword evidence="7" id="KW-0539">Nucleus</keyword>
<evidence type="ECO:0000256" key="4">
    <source>
        <dbReference type="ARBA" id="ARBA00023015"/>
    </source>
</evidence>
<keyword evidence="5" id="KW-0238">DNA-binding</keyword>
<organism evidence="10 11">
    <name type="scientific">Iris pallida</name>
    <name type="common">Sweet iris</name>
    <dbReference type="NCBI Taxonomy" id="29817"/>
    <lineage>
        <taxon>Eukaryota</taxon>
        <taxon>Viridiplantae</taxon>
        <taxon>Streptophyta</taxon>
        <taxon>Embryophyta</taxon>
        <taxon>Tracheophyta</taxon>
        <taxon>Spermatophyta</taxon>
        <taxon>Magnoliopsida</taxon>
        <taxon>Liliopsida</taxon>
        <taxon>Asparagales</taxon>
        <taxon>Iridaceae</taxon>
        <taxon>Iridoideae</taxon>
        <taxon>Irideae</taxon>
        <taxon>Iris</taxon>
    </lineage>
</organism>
<reference evidence="10" key="2">
    <citation type="submission" date="2023-04" db="EMBL/GenBank/DDBJ databases">
        <authorList>
            <person name="Bruccoleri R.E."/>
            <person name="Oakeley E.J."/>
            <person name="Faust A.-M."/>
            <person name="Dessus-Babus S."/>
            <person name="Altorfer M."/>
            <person name="Burckhardt D."/>
            <person name="Oertli M."/>
            <person name="Naumann U."/>
            <person name="Petersen F."/>
            <person name="Wong J."/>
        </authorList>
    </citation>
    <scope>NUCLEOTIDE SEQUENCE</scope>
    <source>
        <strain evidence="10">GSM-AAB239-AS_SAM_17_03QT</strain>
        <tissue evidence="10">Leaf</tissue>
    </source>
</reference>
<dbReference type="Gene3D" id="2.40.330.10">
    <property type="entry name" value="DNA-binding pseudobarrel domain"/>
    <property type="match status" value="1"/>
</dbReference>
<dbReference type="InterPro" id="IPR044835">
    <property type="entry name" value="ARF_plant"/>
</dbReference>
<name>A0AAX6G8T5_IRIPA</name>
<dbReference type="PANTHER" id="PTHR31384">
    <property type="entry name" value="AUXIN RESPONSE FACTOR 4-RELATED"/>
    <property type="match status" value="1"/>
</dbReference>
<evidence type="ECO:0000313" key="10">
    <source>
        <dbReference type="EMBL" id="KAJ6824767.1"/>
    </source>
</evidence>
<evidence type="ECO:0000256" key="6">
    <source>
        <dbReference type="ARBA" id="ARBA00023163"/>
    </source>
</evidence>